<evidence type="ECO:0000256" key="8">
    <source>
        <dbReference type="PROSITE-ProRule" id="PRU00703"/>
    </source>
</evidence>
<dbReference type="InterPro" id="IPR046342">
    <property type="entry name" value="CBS_dom_sf"/>
</dbReference>
<keyword evidence="11" id="KW-1185">Reference proteome</keyword>
<dbReference type="PATRIC" id="fig|36849.3.peg.2345"/>
<dbReference type="AlphaFoldDB" id="A0A0P8WNE5"/>
<dbReference type="CDD" id="cd02205">
    <property type="entry name" value="CBS_pair_SF"/>
    <property type="match status" value="1"/>
</dbReference>
<dbReference type="NCBIfam" id="NF011442">
    <property type="entry name" value="PRK14869.1-4"/>
    <property type="match status" value="1"/>
</dbReference>
<dbReference type="GO" id="GO:0004427">
    <property type="term" value="F:inorganic diphosphate phosphatase activity"/>
    <property type="evidence" value="ECO:0007669"/>
    <property type="project" value="UniProtKB-EC"/>
</dbReference>
<dbReference type="NCBIfam" id="NF011441">
    <property type="entry name" value="PRK14869.1-3"/>
    <property type="match status" value="1"/>
</dbReference>
<evidence type="ECO:0000256" key="2">
    <source>
        <dbReference type="ARBA" id="ARBA00012146"/>
    </source>
</evidence>
<dbReference type="Pfam" id="PF02833">
    <property type="entry name" value="DHHA2"/>
    <property type="match status" value="1"/>
</dbReference>
<dbReference type="NCBIfam" id="NF011443">
    <property type="entry name" value="PRK14869.1-5"/>
    <property type="match status" value="1"/>
</dbReference>
<name>A0A0P8WNE5_9CLOT</name>
<sequence length="544" mass="61036">MDEKVYVMGHKNPDTDSICAAIGYAYYKRETGTQNAVAARLGEINKETEFVLEYFNADIPEFISTVKMQVKDVGIDRVIPIYPEISIRKAWNIMQKQNVKTLPVIDTAGKLTGVCTLSDLTSYYMDVSINNFFSKSNTSLKNIIETMSGRVINNYTFDFSNTNNIIVAAMDIEEVVKRIFKNDIVIVGDRIDVHKRAVERGATCLIITGNFKPEDEFLKYAEDNNCMVISVPHDSFTTARLINQSIPVSYVISNKNIISFDNEDFINEIKEIMLDTRYRAYPVIDNNKVIGTISRYHLIKGNRKKVILLDHNERAQSVHGLEEAEILEIIDHHRVGDIQTLTPVFFDNRPLGSTSTIIASYFFESGIAIPRKIAGLLCSAIISDTLLFKSPTSTNTDEVIARKLSDIAGIDIYDFSSMMFKAGTSLAGKSPEAIFYQDFKELNLGRSKVGIGQVTTMDLEGINSIKDELLHLMEDICIKRGYDLVLLMLTDIINKGSEILFTGKSRDMITQAFNVHTAKNSVYLPGVVSRKKQVIPNIASAMNK</sequence>
<keyword evidence="4 10" id="KW-0378">Hydrolase</keyword>
<evidence type="ECO:0000256" key="4">
    <source>
        <dbReference type="ARBA" id="ARBA00022801"/>
    </source>
</evidence>
<dbReference type="Gene3D" id="3.10.580.10">
    <property type="entry name" value="CBS-domain"/>
    <property type="match status" value="1"/>
</dbReference>
<dbReference type="InterPro" id="IPR001667">
    <property type="entry name" value="DDH_dom"/>
</dbReference>
<evidence type="ECO:0000259" key="9">
    <source>
        <dbReference type="PROSITE" id="PS51371"/>
    </source>
</evidence>
<evidence type="ECO:0000256" key="3">
    <source>
        <dbReference type="ARBA" id="ARBA00022723"/>
    </source>
</evidence>
<dbReference type="OrthoDB" id="9766150at2"/>
<dbReference type="InterPro" id="IPR038763">
    <property type="entry name" value="DHH_sf"/>
</dbReference>
<comment type="cofactor">
    <cofactor evidence="1">
        <name>Mn(2+)</name>
        <dbReference type="ChEBI" id="CHEBI:29035"/>
    </cofactor>
</comment>
<dbReference type="GO" id="GO:0046872">
    <property type="term" value="F:metal ion binding"/>
    <property type="evidence" value="ECO:0007669"/>
    <property type="project" value="UniProtKB-KW"/>
</dbReference>
<dbReference type="SMART" id="SM00116">
    <property type="entry name" value="CBS"/>
    <property type="match status" value="2"/>
</dbReference>
<evidence type="ECO:0000256" key="7">
    <source>
        <dbReference type="ARBA" id="ARBA00047820"/>
    </source>
</evidence>
<dbReference type="InterPro" id="IPR004097">
    <property type="entry name" value="DHHA2"/>
</dbReference>
<dbReference type="InterPro" id="IPR038222">
    <property type="entry name" value="DHHA2_dom_sf"/>
</dbReference>
<comment type="catalytic activity">
    <reaction evidence="7">
        <text>diphosphate + H2O = 2 phosphate + H(+)</text>
        <dbReference type="Rhea" id="RHEA:24576"/>
        <dbReference type="ChEBI" id="CHEBI:15377"/>
        <dbReference type="ChEBI" id="CHEBI:15378"/>
        <dbReference type="ChEBI" id="CHEBI:33019"/>
        <dbReference type="ChEBI" id="CHEBI:43474"/>
        <dbReference type="EC" id="3.6.1.1"/>
    </reaction>
</comment>
<dbReference type="InterPro" id="IPR028979">
    <property type="entry name" value="Ser_kin/Pase_Hpr-like_N_sf"/>
</dbReference>
<dbReference type="PANTHER" id="PTHR12112:SF22">
    <property type="entry name" value="MANGANESE-DEPENDENT INORGANIC PYROPHOSPHATASE-RELATED"/>
    <property type="match status" value="1"/>
</dbReference>
<dbReference type="InterPro" id="IPR010766">
    <property type="entry name" value="DRTGG"/>
</dbReference>
<dbReference type="RefSeq" id="WP_054875260.1">
    <property type="nucleotide sequence ID" value="NZ_LKET01000032.1"/>
</dbReference>
<accession>A0A0P8WNE5</accession>
<keyword evidence="8" id="KW-0129">CBS domain</keyword>
<dbReference type="Pfam" id="PF00571">
    <property type="entry name" value="CBS"/>
    <property type="match status" value="2"/>
</dbReference>
<organism evidence="10 11">
    <name type="scientific">Oxobacter pfennigii</name>
    <dbReference type="NCBI Taxonomy" id="36849"/>
    <lineage>
        <taxon>Bacteria</taxon>
        <taxon>Bacillati</taxon>
        <taxon>Bacillota</taxon>
        <taxon>Clostridia</taxon>
        <taxon>Eubacteriales</taxon>
        <taxon>Clostridiaceae</taxon>
        <taxon>Oxobacter</taxon>
    </lineage>
</organism>
<evidence type="ECO:0000256" key="5">
    <source>
        <dbReference type="ARBA" id="ARBA00023211"/>
    </source>
</evidence>
<feature type="domain" description="CBS" evidence="9">
    <location>
        <begin position="74"/>
        <end position="132"/>
    </location>
</feature>
<dbReference type="Pfam" id="PF07085">
    <property type="entry name" value="DRTGG"/>
    <property type="match status" value="1"/>
</dbReference>
<keyword evidence="5" id="KW-0464">Manganese</keyword>
<feature type="domain" description="CBS" evidence="9">
    <location>
        <begin position="253"/>
        <end position="309"/>
    </location>
</feature>
<dbReference type="Gene3D" id="3.90.1640.10">
    <property type="entry name" value="inorganic pyrophosphatase (n-terminal core)"/>
    <property type="match status" value="1"/>
</dbReference>
<protein>
    <recommendedName>
        <fullName evidence="2">inorganic diphosphatase</fullName>
        <ecNumber evidence="2">3.6.1.1</ecNumber>
    </recommendedName>
    <alternativeName>
        <fullName evidence="6">Pyrophosphate phospho-hydrolase</fullName>
    </alternativeName>
</protein>
<evidence type="ECO:0000256" key="6">
    <source>
        <dbReference type="ARBA" id="ARBA00032535"/>
    </source>
</evidence>
<dbReference type="SUPFAM" id="SSF75138">
    <property type="entry name" value="HprK N-terminal domain-like"/>
    <property type="match status" value="1"/>
</dbReference>
<dbReference type="EC" id="3.6.1.1" evidence="2"/>
<dbReference type="Gene3D" id="3.10.310.20">
    <property type="entry name" value="DHHA2 domain"/>
    <property type="match status" value="1"/>
</dbReference>
<dbReference type="NCBIfam" id="NF003877">
    <property type="entry name" value="PRK05427.1"/>
    <property type="match status" value="1"/>
</dbReference>
<evidence type="ECO:0000313" key="10">
    <source>
        <dbReference type="EMBL" id="KPU44058.1"/>
    </source>
</evidence>
<comment type="caution">
    <text evidence="10">The sequence shown here is derived from an EMBL/GenBank/DDBJ whole genome shotgun (WGS) entry which is preliminary data.</text>
</comment>
<gene>
    <name evidence="10" type="ORF">OXPF_22240</name>
</gene>
<reference evidence="10 11" key="1">
    <citation type="submission" date="2015-09" db="EMBL/GenBank/DDBJ databases">
        <title>Genome sequence of Oxobacter pfennigii DSM 3222.</title>
        <authorList>
            <person name="Poehlein A."/>
            <person name="Bengelsdorf F.R."/>
            <person name="Schiel-Bengelsdorf B."/>
            <person name="Duerre P."/>
            <person name="Daniel R."/>
        </authorList>
    </citation>
    <scope>NUCLEOTIDE SEQUENCE [LARGE SCALE GENOMIC DNA]</scope>
    <source>
        <strain evidence="10 11">DSM 3222</strain>
    </source>
</reference>
<dbReference type="SMART" id="SM01131">
    <property type="entry name" value="DHHA2"/>
    <property type="match status" value="1"/>
</dbReference>
<dbReference type="Pfam" id="PF01368">
    <property type="entry name" value="DHH"/>
    <property type="match status" value="1"/>
</dbReference>
<dbReference type="GO" id="GO:0005737">
    <property type="term" value="C:cytoplasm"/>
    <property type="evidence" value="ECO:0007669"/>
    <property type="project" value="InterPro"/>
</dbReference>
<dbReference type="FunFam" id="3.90.1640.10:FF:000001">
    <property type="entry name" value="Probable manganese-dependent inorganic pyrophosphatase"/>
    <property type="match status" value="1"/>
</dbReference>
<dbReference type="STRING" id="36849.OXPF_22240"/>
<evidence type="ECO:0000313" key="11">
    <source>
        <dbReference type="Proteomes" id="UP000050326"/>
    </source>
</evidence>
<evidence type="ECO:0000256" key="1">
    <source>
        <dbReference type="ARBA" id="ARBA00001936"/>
    </source>
</evidence>
<dbReference type="InterPro" id="IPR000644">
    <property type="entry name" value="CBS_dom"/>
</dbReference>
<dbReference type="Gene3D" id="3.40.1390.20">
    <property type="entry name" value="HprK N-terminal domain-like"/>
    <property type="match status" value="1"/>
</dbReference>
<dbReference type="PANTHER" id="PTHR12112">
    <property type="entry name" value="BNIP - RELATED"/>
    <property type="match status" value="1"/>
</dbReference>
<dbReference type="EMBL" id="LKET01000032">
    <property type="protein sequence ID" value="KPU44058.1"/>
    <property type="molecule type" value="Genomic_DNA"/>
</dbReference>
<dbReference type="SUPFAM" id="SSF54631">
    <property type="entry name" value="CBS-domain pair"/>
    <property type="match status" value="1"/>
</dbReference>
<dbReference type="Proteomes" id="UP000050326">
    <property type="component" value="Unassembled WGS sequence"/>
</dbReference>
<keyword evidence="3" id="KW-0479">Metal-binding</keyword>
<dbReference type="PROSITE" id="PS51371">
    <property type="entry name" value="CBS"/>
    <property type="match status" value="2"/>
</dbReference>
<dbReference type="SUPFAM" id="SSF64182">
    <property type="entry name" value="DHH phosphoesterases"/>
    <property type="match status" value="1"/>
</dbReference>
<proteinExistence type="predicted"/>